<gene>
    <name evidence="2" type="ORF">Mal52_38670</name>
</gene>
<keyword evidence="3" id="KW-1185">Reference proteome</keyword>
<dbReference type="EMBL" id="CP036276">
    <property type="protein sequence ID" value="QDU45373.1"/>
    <property type="molecule type" value="Genomic_DNA"/>
</dbReference>
<evidence type="ECO:0000313" key="3">
    <source>
        <dbReference type="Proteomes" id="UP000319383"/>
    </source>
</evidence>
<dbReference type="Gene3D" id="1.25.40.10">
    <property type="entry name" value="Tetratricopeptide repeat domain"/>
    <property type="match status" value="1"/>
</dbReference>
<dbReference type="Proteomes" id="UP000319383">
    <property type="component" value="Chromosome"/>
</dbReference>
<dbReference type="SUPFAM" id="SSF48452">
    <property type="entry name" value="TPR-like"/>
    <property type="match status" value="1"/>
</dbReference>
<protein>
    <recommendedName>
        <fullName evidence="4">SEC-C motif protein</fullName>
    </recommendedName>
</protein>
<feature type="region of interest" description="Disordered" evidence="1">
    <location>
        <begin position="673"/>
        <end position="715"/>
    </location>
</feature>
<dbReference type="AlphaFoldDB" id="A0A517ZSE8"/>
<reference evidence="2 3" key="1">
    <citation type="submission" date="2019-02" db="EMBL/GenBank/DDBJ databases">
        <title>Deep-cultivation of Planctomycetes and their phenomic and genomic characterization uncovers novel biology.</title>
        <authorList>
            <person name="Wiegand S."/>
            <person name="Jogler M."/>
            <person name="Boedeker C."/>
            <person name="Pinto D."/>
            <person name="Vollmers J."/>
            <person name="Rivas-Marin E."/>
            <person name="Kohn T."/>
            <person name="Peeters S.H."/>
            <person name="Heuer A."/>
            <person name="Rast P."/>
            <person name="Oberbeckmann S."/>
            <person name="Bunk B."/>
            <person name="Jeske O."/>
            <person name="Meyerdierks A."/>
            <person name="Storesund J.E."/>
            <person name="Kallscheuer N."/>
            <person name="Luecker S."/>
            <person name="Lage O.M."/>
            <person name="Pohl T."/>
            <person name="Merkel B.J."/>
            <person name="Hornburger P."/>
            <person name="Mueller R.-W."/>
            <person name="Bruemmer F."/>
            <person name="Labrenz M."/>
            <person name="Spormann A.M."/>
            <person name="Op den Camp H."/>
            <person name="Overmann J."/>
            <person name="Amann R."/>
            <person name="Jetten M.S.M."/>
            <person name="Mascher T."/>
            <person name="Medema M.H."/>
            <person name="Devos D.P."/>
            <person name="Kaster A.-K."/>
            <person name="Ovreas L."/>
            <person name="Rohde M."/>
            <person name="Galperin M.Y."/>
            <person name="Jogler C."/>
        </authorList>
    </citation>
    <scope>NUCLEOTIDE SEQUENCE [LARGE SCALE GENOMIC DNA]</scope>
    <source>
        <strain evidence="2 3">Mal52</strain>
    </source>
</reference>
<dbReference type="KEGG" id="sdyn:Mal52_38670"/>
<organism evidence="2 3">
    <name type="scientific">Symmachiella dynata</name>
    <dbReference type="NCBI Taxonomy" id="2527995"/>
    <lineage>
        <taxon>Bacteria</taxon>
        <taxon>Pseudomonadati</taxon>
        <taxon>Planctomycetota</taxon>
        <taxon>Planctomycetia</taxon>
        <taxon>Planctomycetales</taxon>
        <taxon>Planctomycetaceae</taxon>
        <taxon>Symmachiella</taxon>
    </lineage>
</organism>
<sequence>MAIDPYALCPCGSGKKIKFCCNDIVEDMQKILSMRQNNQLHMALQSLSRLRKSLKAGHPGEVWVRTTEATILLEDNQLDLAKTAVAEALESLPDNPQLLALSAITSVLADGYQASQDIVNRALQQSAVEQRNLIANLASLLAQHFMEANKVMAARQHLTLSLRMSVDPAPVVEQLSAFDGNQSLPFWFRSDYFMKSVDVAEELKEEYQAAAELESCGCYQLAATAFEAIANKDPENSGLWYNTALCLAWSGDEPGAIEAFGEAARTETNFDDAVACETICQMLELLDPEEGIEVSRTLFRVKSVSKLLTHWQECPYIVPGELSPEEKENYAAKLQLIDRPQVPQAELENMSVEEVPNLIGDITVIDADADTDSPAQVLFEYYGKAKLDSQISLLTEAAQGELELDGKTEIVATMPTEIHDLHHNWYVAPATPLHALHRLSRERWERILAEVWPNLPLSALDGKTPLETVGDDESKLELTAAINSLEAICDQQEYFFDPQPLRERLQVPEPTPLVIGEETVLSTLTLAELRRLTISELTDTQLTHVLRRAIVTKLCSLSYKVFTEILTRPELLSEADTSAVYSELVGLARTKFNREEALEWIEKGRDFDRNRNESIETLAMWDLREATVRLWDLEDSRGPQILKRLWEETSVKLPYLKNVLQTLVETTGIQPPWESGIIQSPDGSGTAGGEVWTPGAQSGDQSGEEKSKLWIPGQD</sequence>
<dbReference type="RefSeq" id="WP_145377755.1">
    <property type="nucleotide sequence ID" value="NZ_CP036276.1"/>
</dbReference>
<evidence type="ECO:0000256" key="1">
    <source>
        <dbReference type="SAM" id="MobiDB-lite"/>
    </source>
</evidence>
<accession>A0A517ZSE8</accession>
<dbReference type="InterPro" id="IPR011990">
    <property type="entry name" value="TPR-like_helical_dom_sf"/>
</dbReference>
<name>A0A517ZSE8_9PLAN</name>
<proteinExistence type="predicted"/>
<evidence type="ECO:0008006" key="4">
    <source>
        <dbReference type="Google" id="ProtNLM"/>
    </source>
</evidence>
<evidence type="ECO:0000313" key="2">
    <source>
        <dbReference type="EMBL" id="QDU45373.1"/>
    </source>
</evidence>